<comment type="caution">
    <text evidence="2">The sequence shown here is derived from an EMBL/GenBank/DDBJ whole genome shotgun (WGS) entry which is preliminary data.</text>
</comment>
<evidence type="ECO:0000313" key="3">
    <source>
        <dbReference type="Proteomes" id="UP000634136"/>
    </source>
</evidence>
<protein>
    <submittedName>
        <fullName evidence="2">Acid phosphatase 1-like</fullName>
    </submittedName>
</protein>
<dbReference type="Proteomes" id="UP000634136">
    <property type="component" value="Unassembled WGS sequence"/>
</dbReference>
<evidence type="ECO:0000313" key="2">
    <source>
        <dbReference type="EMBL" id="KAF7845199.1"/>
    </source>
</evidence>
<gene>
    <name evidence="2" type="ORF">G2W53_002104</name>
</gene>
<dbReference type="Gene3D" id="3.40.50.1000">
    <property type="entry name" value="HAD superfamily/HAD-like"/>
    <property type="match status" value="1"/>
</dbReference>
<reference evidence="2" key="1">
    <citation type="submission" date="2020-09" db="EMBL/GenBank/DDBJ databases">
        <title>Genome-Enabled Discovery of Anthraquinone Biosynthesis in Senna tora.</title>
        <authorList>
            <person name="Kang S.-H."/>
            <person name="Pandey R.P."/>
            <person name="Lee C.-M."/>
            <person name="Sim J.-S."/>
            <person name="Jeong J.-T."/>
            <person name="Choi B.-S."/>
            <person name="Jung M."/>
            <person name="Ginzburg D."/>
            <person name="Zhao K."/>
            <person name="Won S.Y."/>
            <person name="Oh T.-J."/>
            <person name="Yu Y."/>
            <person name="Kim N.-H."/>
            <person name="Lee O.R."/>
            <person name="Lee T.-H."/>
            <person name="Bashyal P."/>
            <person name="Kim T.-S."/>
            <person name="Lee W.-H."/>
            <person name="Kawkins C."/>
            <person name="Kim C.-K."/>
            <person name="Kim J.S."/>
            <person name="Ahn B.O."/>
            <person name="Rhee S.Y."/>
            <person name="Sohng J.K."/>
        </authorList>
    </citation>
    <scope>NUCLEOTIDE SEQUENCE</scope>
    <source>
        <tissue evidence="2">Leaf</tissue>
    </source>
</reference>
<dbReference type="Pfam" id="PF03767">
    <property type="entry name" value="Acid_phosphat_B"/>
    <property type="match status" value="1"/>
</dbReference>
<dbReference type="InterPro" id="IPR005519">
    <property type="entry name" value="Acid_phosphat_B-like"/>
</dbReference>
<dbReference type="InterPro" id="IPR023214">
    <property type="entry name" value="HAD_sf"/>
</dbReference>
<organism evidence="2 3">
    <name type="scientific">Senna tora</name>
    <dbReference type="NCBI Taxonomy" id="362788"/>
    <lineage>
        <taxon>Eukaryota</taxon>
        <taxon>Viridiplantae</taxon>
        <taxon>Streptophyta</taxon>
        <taxon>Embryophyta</taxon>
        <taxon>Tracheophyta</taxon>
        <taxon>Spermatophyta</taxon>
        <taxon>Magnoliopsida</taxon>
        <taxon>eudicotyledons</taxon>
        <taxon>Gunneridae</taxon>
        <taxon>Pentapetalae</taxon>
        <taxon>rosids</taxon>
        <taxon>fabids</taxon>
        <taxon>Fabales</taxon>
        <taxon>Fabaceae</taxon>
        <taxon>Caesalpinioideae</taxon>
        <taxon>Cassia clade</taxon>
        <taxon>Senna</taxon>
    </lineage>
</organism>
<keyword evidence="1" id="KW-0732">Signal</keyword>
<keyword evidence="3" id="KW-1185">Reference proteome</keyword>
<dbReference type="SUPFAM" id="SSF56784">
    <property type="entry name" value="HAD-like"/>
    <property type="match status" value="1"/>
</dbReference>
<proteinExistence type="predicted"/>
<sequence>MMVQQAVLGLASFLGLTSKLKKLLYLQQKPQTSQYIWDDDHDRDGDEGYWLSWRVAVEANNVGPWRTVPEQCYGHVARYMMGGQYEKDVEMIRDEILKYASEIKVGDGKDGWVMDVDDTCISNVLYYGENGRFGCAPFNSAKFKEWIRKGQCPAIQGMLEVFRTLLERGFKVFLVTGRDETTMGHVTTLNLHQQGFIGYHRLFLREIEGWFRLDMEGRLSHEDREVDGGRWWETEVIVKLLF</sequence>
<dbReference type="PANTHER" id="PTHR31284:SF21">
    <property type="entry name" value="PLANT ACID PHOSPHATASE"/>
    <property type="match status" value="1"/>
</dbReference>
<dbReference type="AlphaFoldDB" id="A0A834XH69"/>
<dbReference type="EMBL" id="JAAIUW010000001">
    <property type="protein sequence ID" value="KAF7845199.1"/>
    <property type="molecule type" value="Genomic_DNA"/>
</dbReference>
<accession>A0A834XH69</accession>
<name>A0A834XH69_9FABA</name>
<dbReference type="OrthoDB" id="59415at2759"/>
<evidence type="ECO:0000256" key="1">
    <source>
        <dbReference type="ARBA" id="ARBA00022729"/>
    </source>
</evidence>
<dbReference type="PANTHER" id="PTHR31284">
    <property type="entry name" value="ACID PHOSPHATASE-LIKE PROTEIN"/>
    <property type="match status" value="1"/>
</dbReference>
<dbReference type="InterPro" id="IPR036412">
    <property type="entry name" value="HAD-like_sf"/>
</dbReference>